<dbReference type="SUPFAM" id="SSF48498">
    <property type="entry name" value="Tetracyclin repressor-like, C-terminal domain"/>
    <property type="match status" value="1"/>
</dbReference>
<dbReference type="Pfam" id="PF21943">
    <property type="entry name" value="TetR_C_46"/>
    <property type="match status" value="1"/>
</dbReference>
<dbReference type="InterPro" id="IPR054129">
    <property type="entry name" value="DesT_TetR_C"/>
</dbReference>
<dbReference type="InterPro" id="IPR036271">
    <property type="entry name" value="Tet_transcr_reg_TetR-rel_C_sf"/>
</dbReference>
<dbReference type="InterPro" id="IPR050109">
    <property type="entry name" value="HTH-type_TetR-like_transc_reg"/>
</dbReference>
<dbReference type="InterPro" id="IPR023772">
    <property type="entry name" value="DNA-bd_HTH_TetR-type_CS"/>
</dbReference>
<feature type="DNA-binding region" description="H-T-H motif" evidence="4">
    <location>
        <begin position="27"/>
        <end position="46"/>
    </location>
</feature>
<dbReference type="PRINTS" id="PR00455">
    <property type="entry name" value="HTHTETR"/>
</dbReference>
<dbReference type="OrthoDB" id="70491at2"/>
<keyword evidence="2 4" id="KW-0238">DNA-binding</keyword>
<evidence type="ECO:0000256" key="4">
    <source>
        <dbReference type="PROSITE-ProRule" id="PRU00335"/>
    </source>
</evidence>
<proteinExistence type="predicted"/>
<gene>
    <name evidence="6" type="ORF">PAI11_42370</name>
</gene>
<evidence type="ECO:0000313" key="7">
    <source>
        <dbReference type="Proteomes" id="UP000005143"/>
    </source>
</evidence>
<comment type="caution">
    <text evidence="6">The sequence shown here is derived from an EMBL/GenBank/DDBJ whole genome shotgun (WGS) entry which is preliminary data.</text>
</comment>
<keyword evidence="3" id="KW-0804">Transcription</keyword>
<evidence type="ECO:0000259" key="5">
    <source>
        <dbReference type="PROSITE" id="PS50977"/>
    </source>
</evidence>
<dbReference type="SUPFAM" id="SSF46689">
    <property type="entry name" value="Homeodomain-like"/>
    <property type="match status" value="1"/>
</dbReference>
<dbReference type="PROSITE" id="PS50977">
    <property type="entry name" value="HTH_TETR_2"/>
    <property type="match status" value="1"/>
</dbReference>
<dbReference type="PANTHER" id="PTHR30055">
    <property type="entry name" value="HTH-TYPE TRANSCRIPTIONAL REGULATOR RUTR"/>
    <property type="match status" value="1"/>
</dbReference>
<dbReference type="InterPro" id="IPR001647">
    <property type="entry name" value="HTH_TetR"/>
</dbReference>
<feature type="domain" description="HTH tetR-type" evidence="5">
    <location>
        <begin position="4"/>
        <end position="64"/>
    </location>
</feature>
<accession>H0EBK5</accession>
<evidence type="ECO:0000256" key="1">
    <source>
        <dbReference type="ARBA" id="ARBA00023015"/>
    </source>
</evidence>
<keyword evidence="7" id="KW-1185">Reference proteome</keyword>
<keyword evidence="1" id="KW-0805">Transcription regulation</keyword>
<dbReference type="Gene3D" id="1.10.357.10">
    <property type="entry name" value="Tetracycline Repressor, domain 2"/>
    <property type="match status" value="1"/>
</dbReference>
<name>H0EBK5_9ACTN</name>
<organism evidence="6 7">
    <name type="scientific">Patulibacter medicamentivorans</name>
    <dbReference type="NCBI Taxonomy" id="1097667"/>
    <lineage>
        <taxon>Bacteria</taxon>
        <taxon>Bacillati</taxon>
        <taxon>Actinomycetota</taxon>
        <taxon>Thermoleophilia</taxon>
        <taxon>Solirubrobacterales</taxon>
        <taxon>Patulibacteraceae</taxon>
        <taxon>Patulibacter</taxon>
    </lineage>
</organism>
<protein>
    <submittedName>
        <fullName evidence="6">Regulatory protein TetR</fullName>
    </submittedName>
</protein>
<evidence type="ECO:0000313" key="6">
    <source>
        <dbReference type="EMBL" id="EHN08952.1"/>
    </source>
</evidence>
<dbReference type="AlphaFoldDB" id="H0EBK5"/>
<dbReference type="GO" id="GO:0003700">
    <property type="term" value="F:DNA-binding transcription factor activity"/>
    <property type="evidence" value="ECO:0007669"/>
    <property type="project" value="TreeGrafter"/>
</dbReference>
<dbReference type="GO" id="GO:0000976">
    <property type="term" value="F:transcription cis-regulatory region binding"/>
    <property type="evidence" value="ECO:0007669"/>
    <property type="project" value="TreeGrafter"/>
</dbReference>
<dbReference type="Proteomes" id="UP000005143">
    <property type="component" value="Unassembled WGS sequence"/>
</dbReference>
<dbReference type="Pfam" id="PF00440">
    <property type="entry name" value="TetR_N"/>
    <property type="match status" value="1"/>
</dbReference>
<dbReference type="PANTHER" id="PTHR30055:SF226">
    <property type="entry name" value="HTH-TYPE TRANSCRIPTIONAL REGULATOR PKSA"/>
    <property type="match status" value="1"/>
</dbReference>
<sequence>MPAPARRTRILAAALEVFASNGYGSTSMGQIAEASGVTRAVLYDHFASKKAVFLAVVEQQNALFMGHIGASISGDGSPRDRMRATMDAVFTFAERHPPAWRLLFGNATHGDAAIDATWREIRQARTAAVAALLSADAHEAGLDRDPAQVEIIVEMLIAALSGAVAWWREHEDASRAALVDAGTELLWTGLGRGA</sequence>
<reference evidence="6 7" key="1">
    <citation type="journal article" date="2013" name="Biodegradation">
        <title>Quantitative proteomic analysis of ibuprofen-degrading Patulibacter sp. strain I11.</title>
        <authorList>
            <person name="Almeida B."/>
            <person name="Kjeldal H."/>
            <person name="Lolas I."/>
            <person name="Knudsen A.D."/>
            <person name="Carvalho G."/>
            <person name="Nielsen K.L."/>
            <person name="Barreto Crespo M.T."/>
            <person name="Stensballe A."/>
            <person name="Nielsen J.L."/>
        </authorList>
    </citation>
    <scope>NUCLEOTIDE SEQUENCE [LARGE SCALE GENOMIC DNA]</scope>
    <source>
        <strain evidence="6 7">I11</strain>
    </source>
</reference>
<evidence type="ECO:0000256" key="3">
    <source>
        <dbReference type="ARBA" id="ARBA00023163"/>
    </source>
</evidence>
<dbReference type="EMBL" id="AGUD01000309">
    <property type="protein sequence ID" value="EHN08952.1"/>
    <property type="molecule type" value="Genomic_DNA"/>
</dbReference>
<dbReference type="InterPro" id="IPR009057">
    <property type="entry name" value="Homeodomain-like_sf"/>
</dbReference>
<evidence type="ECO:0000256" key="2">
    <source>
        <dbReference type="ARBA" id="ARBA00023125"/>
    </source>
</evidence>
<dbReference type="RefSeq" id="WP_007579033.1">
    <property type="nucleotide sequence ID" value="NZ_AGUD01000309.1"/>
</dbReference>
<dbReference type="PROSITE" id="PS01081">
    <property type="entry name" value="HTH_TETR_1"/>
    <property type="match status" value="1"/>
</dbReference>